<feature type="domain" description="PRC-barrel" evidence="2">
    <location>
        <begin position="9"/>
        <end position="75"/>
    </location>
</feature>
<accession>A0ABP6QPZ3</accession>
<dbReference type="Pfam" id="PF05239">
    <property type="entry name" value="PRC"/>
    <property type="match status" value="1"/>
</dbReference>
<evidence type="ECO:0000313" key="3">
    <source>
        <dbReference type="EMBL" id="GAA3243145.1"/>
    </source>
</evidence>
<organism evidence="3 4">
    <name type="scientific">Actinocorallia longicatena</name>
    <dbReference type="NCBI Taxonomy" id="111803"/>
    <lineage>
        <taxon>Bacteria</taxon>
        <taxon>Bacillati</taxon>
        <taxon>Actinomycetota</taxon>
        <taxon>Actinomycetes</taxon>
        <taxon>Streptosporangiales</taxon>
        <taxon>Thermomonosporaceae</taxon>
        <taxon>Actinocorallia</taxon>
    </lineage>
</organism>
<dbReference type="Gene3D" id="3.90.50.10">
    <property type="entry name" value="Photosynthetic Reaction Center, subunit H, domain 2"/>
    <property type="match status" value="1"/>
</dbReference>
<gene>
    <name evidence="3" type="ORF">GCM10010468_81160</name>
</gene>
<protein>
    <recommendedName>
        <fullName evidence="2">PRC-barrel domain-containing protein</fullName>
    </recommendedName>
</protein>
<dbReference type="InterPro" id="IPR027275">
    <property type="entry name" value="PRC-brl_dom"/>
</dbReference>
<evidence type="ECO:0000313" key="4">
    <source>
        <dbReference type="Proteomes" id="UP001501237"/>
    </source>
</evidence>
<dbReference type="InterPro" id="IPR014747">
    <property type="entry name" value="Bac_photo_RC_H_C"/>
</dbReference>
<sequence>MISNEQIPEAVGRELVGNEGERIGKIEQVYLDGTTSLPEWLYVKTGRLIGKRTFVPTATAHLVGDKVEVAIDKDLVRHAPEVETVAGGLLPFDQGSRLYDHYGHDTPPARDTVNDIGTVRPDADPDTH</sequence>
<dbReference type="EMBL" id="BAAAUV010000056">
    <property type="protein sequence ID" value="GAA3243145.1"/>
    <property type="molecule type" value="Genomic_DNA"/>
</dbReference>
<proteinExistence type="predicted"/>
<dbReference type="RefSeq" id="WP_344840052.1">
    <property type="nucleotide sequence ID" value="NZ_BAAAUV010000056.1"/>
</dbReference>
<name>A0ABP6QPZ3_9ACTN</name>
<dbReference type="InterPro" id="IPR011033">
    <property type="entry name" value="PRC_barrel-like_sf"/>
</dbReference>
<keyword evidence="4" id="KW-1185">Reference proteome</keyword>
<comment type="caution">
    <text evidence="3">The sequence shown here is derived from an EMBL/GenBank/DDBJ whole genome shotgun (WGS) entry which is preliminary data.</text>
</comment>
<dbReference type="Proteomes" id="UP001501237">
    <property type="component" value="Unassembled WGS sequence"/>
</dbReference>
<reference evidence="4" key="1">
    <citation type="journal article" date="2019" name="Int. J. Syst. Evol. Microbiol.">
        <title>The Global Catalogue of Microorganisms (GCM) 10K type strain sequencing project: providing services to taxonomists for standard genome sequencing and annotation.</title>
        <authorList>
            <consortium name="The Broad Institute Genomics Platform"/>
            <consortium name="The Broad Institute Genome Sequencing Center for Infectious Disease"/>
            <person name="Wu L."/>
            <person name="Ma J."/>
        </authorList>
    </citation>
    <scope>NUCLEOTIDE SEQUENCE [LARGE SCALE GENOMIC DNA]</scope>
    <source>
        <strain evidence="4">JCM 9377</strain>
    </source>
</reference>
<evidence type="ECO:0000259" key="2">
    <source>
        <dbReference type="Pfam" id="PF05239"/>
    </source>
</evidence>
<dbReference type="SUPFAM" id="SSF50346">
    <property type="entry name" value="PRC-barrel domain"/>
    <property type="match status" value="1"/>
</dbReference>
<feature type="region of interest" description="Disordered" evidence="1">
    <location>
        <begin position="102"/>
        <end position="128"/>
    </location>
</feature>
<evidence type="ECO:0000256" key="1">
    <source>
        <dbReference type="SAM" id="MobiDB-lite"/>
    </source>
</evidence>